<proteinExistence type="predicted"/>
<dbReference type="OrthoDB" id="9779184at2"/>
<dbReference type="EMBL" id="CP000934">
    <property type="protein sequence ID" value="ACE82654.1"/>
    <property type="molecule type" value="Genomic_DNA"/>
</dbReference>
<organism evidence="2 3">
    <name type="scientific">Cellvibrio japonicus (strain Ueda107)</name>
    <name type="common">Pseudomonas fluorescens subsp. cellulosa</name>
    <dbReference type="NCBI Taxonomy" id="498211"/>
    <lineage>
        <taxon>Bacteria</taxon>
        <taxon>Pseudomonadati</taxon>
        <taxon>Pseudomonadota</taxon>
        <taxon>Gammaproteobacteria</taxon>
        <taxon>Cellvibrionales</taxon>
        <taxon>Cellvibrionaceae</taxon>
        <taxon>Cellvibrio</taxon>
    </lineage>
</organism>
<dbReference type="GO" id="GO:0004519">
    <property type="term" value="F:endonuclease activity"/>
    <property type="evidence" value="ECO:0007669"/>
    <property type="project" value="UniProtKB-KW"/>
</dbReference>
<keyword evidence="3" id="KW-1185">Reference proteome</keyword>
<dbReference type="PANTHER" id="PTHR12110">
    <property type="entry name" value="HYDROXYPYRUVATE ISOMERASE"/>
    <property type="match status" value="1"/>
</dbReference>
<dbReference type="STRING" id="498211.CJA_3344"/>
<dbReference type="eggNOG" id="COG1082">
    <property type="taxonomic scope" value="Bacteria"/>
</dbReference>
<name>B3PF30_CELJU</name>
<dbReference type="KEGG" id="cja:CJA_3344"/>
<reference evidence="2 3" key="1">
    <citation type="journal article" date="2008" name="J. Bacteriol.">
        <title>Insights into plant cell wall degradation from the genome sequence of the soil bacterium Cellvibrio japonicus.</title>
        <authorList>
            <person name="Deboy R.T."/>
            <person name="Mongodin E.F."/>
            <person name="Fouts D.E."/>
            <person name="Tailford L.E."/>
            <person name="Khouri H."/>
            <person name="Emerson J.B."/>
            <person name="Mohamoud Y."/>
            <person name="Watkins K."/>
            <person name="Henrissat B."/>
            <person name="Gilbert H.J."/>
            <person name="Nelson K.E."/>
        </authorList>
    </citation>
    <scope>NUCLEOTIDE SEQUENCE [LARGE SCALE GENOMIC DNA]</scope>
    <source>
        <strain evidence="2 3">Ueda107</strain>
    </source>
</reference>
<keyword evidence="2" id="KW-0540">Nuclease</keyword>
<feature type="domain" description="Xylose isomerase-like TIM barrel" evidence="1">
    <location>
        <begin position="29"/>
        <end position="321"/>
    </location>
</feature>
<protein>
    <submittedName>
        <fullName evidence="2">AP endonuclease family 2 C terminus family</fullName>
    </submittedName>
</protein>
<dbReference type="InterPro" id="IPR050312">
    <property type="entry name" value="IolE/XylAMocC-like"/>
</dbReference>
<evidence type="ECO:0000313" key="2">
    <source>
        <dbReference type="EMBL" id="ACE82654.1"/>
    </source>
</evidence>
<evidence type="ECO:0000313" key="3">
    <source>
        <dbReference type="Proteomes" id="UP000001036"/>
    </source>
</evidence>
<gene>
    <name evidence="2" type="ordered locus">CJA_3344</name>
</gene>
<dbReference type="Proteomes" id="UP000001036">
    <property type="component" value="Chromosome"/>
</dbReference>
<keyword evidence="2" id="KW-0378">Hydrolase</keyword>
<evidence type="ECO:0000259" key="1">
    <source>
        <dbReference type="Pfam" id="PF01261"/>
    </source>
</evidence>
<dbReference type="AlphaFoldDB" id="B3PF30"/>
<keyword evidence="2" id="KW-0255">Endonuclease</keyword>
<dbReference type="Gene3D" id="3.20.20.150">
    <property type="entry name" value="Divalent-metal-dependent TIM barrel enzymes"/>
    <property type="match status" value="1"/>
</dbReference>
<sequence>MKTLKGPAIFLAQFLGDEAPFNTLDSIAAWAAGLGFKGVQVPTWDKRVFDLEQAATSPEYCAQFQATLAQHGLEVTELSTHLQGQLVAVHPAYDDMFDGFAPESLRANPKARQAWAVEQLLLAAKASKNLGLKAHATFSGALLWPYLYPWPQRPAGLVESGFAELAKRWLPILDAFDAAGVDVCYEIHPGEDLHDGATFERFLAAVNHHPRANILFDPSHFVLQQLDYVAFIDRYHARIKMFHVKDAEFNPSAQQGVYGGYENWVDRAGRFRSLGDGQVDFKQIFSKFAAYDYSGWAVLEWECCLKHPEEGAKEGALFIREHIIRVTERAFDDFAKSGIDDAKNRKILGL</sequence>
<accession>B3PF30</accession>
<dbReference type="Pfam" id="PF01261">
    <property type="entry name" value="AP_endonuc_2"/>
    <property type="match status" value="1"/>
</dbReference>
<dbReference type="SUPFAM" id="SSF51658">
    <property type="entry name" value="Xylose isomerase-like"/>
    <property type="match status" value="1"/>
</dbReference>
<dbReference type="HOGENOM" id="CLU_061796_0_0_6"/>
<dbReference type="InterPro" id="IPR036237">
    <property type="entry name" value="Xyl_isomerase-like_sf"/>
</dbReference>
<dbReference type="RefSeq" id="WP_012488920.1">
    <property type="nucleotide sequence ID" value="NC_010995.1"/>
</dbReference>
<dbReference type="InterPro" id="IPR013022">
    <property type="entry name" value="Xyl_isomerase-like_TIM-brl"/>
</dbReference>
<dbReference type="PANTHER" id="PTHR12110:SF21">
    <property type="entry name" value="XYLOSE ISOMERASE-LIKE TIM BARREL DOMAIN-CONTAINING PROTEIN"/>
    <property type="match status" value="1"/>
</dbReference>